<comment type="caution">
    <text evidence="1">The sequence shown here is derived from an EMBL/GenBank/DDBJ whole genome shotgun (WGS) entry which is preliminary data.</text>
</comment>
<dbReference type="AlphaFoldDB" id="A0A5N3PDL6"/>
<dbReference type="Proteomes" id="UP000325684">
    <property type="component" value="Unassembled WGS sequence"/>
</dbReference>
<reference evidence="1 2" key="1">
    <citation type="journal article" date="2019" name="Microorganisms">
        <title>Genome Insights into the Novel Species Microvirga brassicacearum, a Rapeseed Endophyte with Biotechnological Potential.</title>
        <authorList>
            <person name="Jimenez-Gomez A."/>
            <person name="Saati-Santamaria Z."/>
            <person name="Igual J.M."/>
            <person name="Rivas R."/>
            <person name="Mateos P.F."/>
            <person name="Garcia-Fraile P."/>
        </authorList>
    </citation>
    <scope>NUCLEOTIDE SEQUENCE [LARGE SCALE GENOMIC DNA]</scope>
    <source>
        <strain evidence="1 2">CDVBN77</strain>
    </source>
</reference>
<organism evidence="1 2">
    <name type="scientific">Microvirga brassicacearum</name>
    <dbReference type="NCBI Taxonomy" id="2580413"/>
    <lineage>
        <taxon>Bacteria</taxon>
        <taxon>Pseudomonadati</taxon>
        <taxon>Pseudomonadota</taxon>
        <taxon>Alphaproteobacteria</taxon>
        <taxon>Hyphomicrobiales</taxon>
        <taxon>Methylobacteriaceae</taxon>
        <taxon>Microvirga</taxon>
    </lineage>
</organism>
<evidence type="ECO:0000313" key="1">
    <source>
        <dbReference type="EMBL" id="KAB0267745.1"/>
    </source>
</evidence>
<dbReference type="EMBL" id="VCMV01000013">
    <property type="protein sequence ID" value="KAB0267745.1"/>
    <property type="molecule type" value="Genomic_DNA"/>
</dbReference>
<gene>
    <name evidence="1" type="ORF">FEZ63_07915</name>
</gene>
<evidence type="ECO:0000313" key="2">
    <source>
        <dbReference type="Proteomes" id="UP000325684"/>
    </source>
</evidence>
<sequence>MLDPGQRIPKPGELLDSAEGAREVKILLNRIAHGIAV</sequence>
<keyword evidence="2" id="KW-1185">Reference proteome</keyword>
<accession>A0A5N3PDL6</accession>
<name>A0A5N3PDL6_9HYPH</name>
<protein>
    <submittedName>
        <fullName evidence="1">DUF2384 domain-containing protein</fullName>
    </submittedName>
</protein>
<proteinExistence type="predicted"/>